<name>A0A937XCX6_UNCW3</name>
<dbReference type="Proteomes" id="UP000779900">
    <property type="component" value="Unassembled WGS sequence"/>
</dbReference>
<evidence type="ECO:0000313" key="2">
    <source>
        <dbReference type="Proteomes" id="UP000779900"/>
    </source>
</evidence>
<gene>
    <name evidence="1" type="ORF">FJY68_03425</name>
</gene>
<dbReference type="EMBL" id="VGIR01000013">
    <property type="protein sequence ID" value="MBM3330887.1"/>
    <property type="molecule type" value="Genomic_DNA"/>
</dbReference>
<reference evidence="1" key="1">
    <citation type="submission" date="2019-03" db="EMBL/GenBank/DDBJ databases">
        <title>Lake Tanganyika Metagenome-Assembled Genomes (MAGs).</title>
        <authorList>
            <person name="Tran P."/>
        </authorList>
    </citation>
    <scope>NUCLEOTIDE SEQUENCE</scope>
    <source>
        <strain evidence="1">K_DeepCast_150m_m2_040</strain>
    </source>
</reference>
<evidence type="ECO:0000313" key="1">
    <source>
        <dbReference type="EMBL" id="MBM3330887.1"/>
    </source>
</evidence>
<protein>
    <recommendedName>
        <fullName evidence="3">DUF5683 domain-containing protein</fullName>
    </recommendedName>
</protein>
<organism evidence="1 2">
    <name type="scientific">candidate division WOR-3 bacterium</name>
    <dbReference type="NCBI Taxonomy" id="2052148"/>
    <lineage>
        <taxon>Bacteria</taxon>
        <taxon>Bacteria division WOR-3</taxon>
    </lineage>
</organism>
<proteinExistence type="predicted"/>
<dbReference type="AlphaFoldDB" id="A0A937XCX6"/>
<sequence length="218" mass="24183">MMLSTFLALAVAVQPAVGSPAPKSSPRGRAILASLALPGTGQMMLGSAKRGEALLWLDGTLWALWSGFSWYGSARERDARLFAGREAGADLTVRKLSYYRALERYDNADEYNEEVRSDARDIFPDDPERQHAYYLNEGYFGSEAWNWSSDSARVRYWGTRRAGRDAALNAQFAVGALVLNRLVSFIDCAFFAGREGTAGRVEFRPGDAEPGIKVCYRF</sequence>
<accession>A0A937XCX6</accession>
<evidence type="ECO:0008006" key="3">
    <source>
        <dbReference type="Google" id="ProtNLM"/>
    </source>
</evidence>
<comment type="caution">
    <text evidence="1">The sequence shown here is derived from an EMBL/GenBank/DDBJ whole genome shotgun (WGS) entry which is preliminary data.</text>
</comment>